<dbReference type="Proteomes" id="UP000289738">
    <property type="component" value="Chromosome A05"/>
</dbReference>
<organism evidence="2 3">
    <name type="scientific">Arachis hypogaea</name>
    <name type="common">Peanut</name>
    <dbReference type="NCBI Taxonomy" id="3818"/>
    <lineage>
        <taxon>Eukaryota</taxon>
        <taxon>Viridiplantae</taxon>
        <taxon>Streptophyta</taxon>
        <taxon>Embryophyta</taxon>
        <taxon>Tracheophyta</taxon>
        <taxon>Spermatophyta</taxon>
        <taxon>Magnoliopsida</taxon>
        <taxon>eudicotyledons</taxon>
        <taxon>Gunneridae</taxon>
        <taxon>Pentapetalae</taxon>
        <taxon>rosids</taxon>
        <taxon>fabids</taxon>
        <taxon>Fabales</taxon>
        <taxon>Fabaceae</taxon>
        <taxon>Papilionoideae</taxon>
        <taxon>50 kb inversion clade</taxon>
        <taxon>dalbergioids sensu lato</taxon>
        <taxon>Dalbergieae</taxon>
        <taxon>Pterocarpus clade</taxon>
        <taxon>Arachis</taxon>
    </lineage>
</organism>
<gene>
    <name evidence="2" type="ORF">Ahy_A05g022983</name>
</gene>
<protein>
    <submittedName>
        <fullName evidence="2">Uncharacterized protein</fullName>
    </submittedName>
</protein>
<dbReference type="EMBL" id="SDMP01000005">
    <property type="protein sequence ID" value="RYR57256.1"/>
    <property type="molecule type" value="Genomic_DNA"/>
</dbReference>
<keyword evidence="3" id="KW-1185">Reference proteome</keyword>
<keyword evidence="1" id="KW-0732">Signal</keyword>
<reference evidence="2 3" key="1">
    <citation type="submission" date="2019-01" db="EMBL/GenBank/DDBJ databases">
        <title>Sequencing of cultivated peanut Arachis hypogaea provides insights into genome evolution and oil improvement.</title>
        <authorList>
            <person name="Chen X."/>
        </authorList>
    </citation>
    <scope>NUCLEOTIDE SEQUENCE [LARGE SCALE GENOMIC DNA]</scope>
    <source>
        <strain evidence="3">cv. Fuhuasheng</strain>
        <tissue evidence="2">Leaves</tissue>
    </source>
</reference>
<evidence type="ECO:0000313" key="3">
    <source>
        <dbReference type="Proteomes" id="UP000289738"/>
    </source>
</evidence>
<accession>A0A445D241</accession>
<evidence type="ECO:0000256" key="1">
    <source>
        <dbReference type="SAM" id="SignalP"/>
    </source>
</evidence>
<sequence length="286" mass="32654">MFINSSIFLLYLKLSVVHTLDYPLLIYNQTVHNRDKPQSGTIMRLECNFKDHFEAYLVHNITIFYNCTYFYPDNHSLGCGDVVYYNGTEKEGLASHQGYDKTLKTGQDRNIKFCVLGHTAPKSDFLRIILSVAIEERVLALLVVKTSFVFLLYIYENFDIYLLEVLIYQVYMHNCIKQKVTELYDNHLEYPIAYLHIPEAWDRTQNQFLMITYPLAFGVVDLLPTVEAGDGGGGSSFSNTASSAVDEISMTSAWLWPLYSPSLCISLRVSTTSCIEGLISLELCKH</sequence>
<feature type="signal peptide" evidence="1">
    <location>
        <begin position="1"/>
        <end position="19"/>
    </location>
</feature>
<dbReference type="AlphaFoldDB" id="A0A445D241"/>
<comment type="caution">
    <text evidence="2">The sequence shown here is derived from an EMBL/GenBank/DDBJ whole genome shotgun (WGS) entry which is preliminary data.</text>
</comment>
<proteinExistence type="predicted"/>
<feature type="chain" id="PRO_5018993016" evidence="1">
    <location>
        <begin position="20"/>
        <end position="286"/>
    </location>
</feature>
<name>A0A445D241_ARAHY</name>
<evidence type="ECO:0000313" key="2">
    <source>
        <dbReference type="EMBL" id="RYR57256.1"/>
    </source>
</evidence>